<organism evidence="8 9">
    <name type="scientific">Arthrobacter gyeryongensis</name>
    <dbReference type="NCBI Taxonomy" id="1650592"/>
    <lineage>
        <taxon>Bacteria</taxon>
        <taxon>Bacillati</taxon>
        <taxon>Actinomycetota</taxon>
        <taxon>Actinomycetes</taxon>
        <taxon>Micrococcales</taxon>
        <taxon>Micrococcaceae</taxon>
        <taxon>Arthrobacter</taxon>
    </lineage>
</organism>
<gene>
    <name evidence="8" type="ORF">GCM10023346_41320</name>
</gene>
<evidence type="ECO:0000256" key="5">
    <source>
        <dbReference type="SAM" id="MobiDB-lite"/>
    </source>
</evidence>
<dbReference type="RefSeq" id="WP_345452263.1">
    <property type="nucleotide sequence ID" value="NZ_BAABKK010000031.1"/>
</dbReference>
<keyword evidence="2" id="KW-0285">Flavoprotein</keyword>
<dbReference type="InterPro" id="IPR007867">
    <property type="entry name" value="GMC_OxRtase_C"/>
</dbReference>
<dbReference type="Pfam" id="PF00732">
    <property type="entry name" value="GMC_oxred_N"/>
    <property type="match status" value="1"/>
</dbReference>
<feature type="region of interest" description="Disordered" evidence="5">
    <location>
        <begin position="523"/>
        <end position="545"/>
    </location>
</feature>
<feature type="domain" description="Glucose-methanol-choline oxidoreductase N-terminal" evidence="6">
    <location>
        <begin position="102"/>
        <end position="321"/>
    </location>
</feature>
<evidence type="ECO:0000259" key="7">
    <source>
        <dbReference type="Pfam" id="PF05199"/>
    </source>
</evidence>
<dbReference type="PANTHER" id="PTHR46056">
    <property type="entry name" value="LONG-CHAIN-ALCOHOL OXIDASE"/>
    <property type="match status" value="1"/>
</dbReference>
<keyword evidence="9" id="KW-1185">Reference proteome</keyword>
<protein>
    <submittedName>
        <fullName evidence="8">GMC family oxidoreductase</fullName>
    </submittedName>
</protein>
<sequence length="545" mass="59498">MSWKTIDESPRPETPAEPAYPDEVIHTDIAIIGSGMGGGTMAYALKDSGAKVLLIERGHRLPAEPQNSDLDEVYLKGRYKNAESWFNGRTGESFKPGVYYWVGGNTKVYGACLPRFRASDFEETRHADGISPAWPFNYADLEPYYTRAEKLFKVRGQIGEDPTEPVHSEGYPYPALDHEPAIQGLADSLRSQGLHPFRMANGLDADTPEKRALCATSDGAPNEAGLKSDAEKVAIDPAVEAGVALMTDTKVTRLVLGADGRTIVAALAERNDQVIRIEAARFILAAGAVNSAALLLGSATTEHPRGLANSSGLVGRNYMVHNSTFFIGINPFKVNRTLWQKTLGLNDWYEAGPTTPYPLGNLQMLGKLRASMLKMARTWAPTPILKAISDRSIDIYLTTEDLPRRSNGISIVNGKIHVWWEPNNLEPHAELVRRVRRAVRKAGYPAALTQRMGIETNSHQCGTAVAGDDPRTSVLTPDCRAHDLENLWIVDSSFFPSSAALNPALTIAANALRVADTILKDLSPRTGSVHQPHPTPQLGALRREP</sequence>
<dbReference type="SUPFAM" id="SSF51905">
    <property type="entry name" value="FAD/NAD(P)-binding domain"/>
    <property type="match status" value="1"/>
</dbReference>
<evidence type="ECO:0000313" key="9">
    <source>
        <dbReference type="Proteomes" id="UP001500200"/>
    </source>
</evidence>
<evidence type="ECO:0000256" key="1">
    <source>
        <dbReference type="ARBA" id="ARBA00010790"/>
    </source>
</evidence>
<accession>A0ABP9SSW6</accession>
<dbReference type="PANTHER" id="PTHR46056:SF12">
    <property type="entry name" value="LONG-CHAIN-ALCOHOL OXIDASE"/>
    <property type="match status" value="1"/>
</dbReference>
<keyword evidence="3" id="KW-0274">FAD</keyword>
<evidence type="ECO:0000256" key="3">
    <source>
        <dbReference type="ARBA" id="ARBA00022827"/>
    </source>
</evidence>
<evidence type="ECO:0000256" key="2">
    <source>
        <dbReference type="ARBA" id="ARBA00022630"/>
    </source>
</evidence>
<proteinExistence type="inferred from homology"/>
<feature type="domain" description="Glucose-methanol-choline oxidoreductase C-terminal" evidence="7">
    <location>
        <begin position="416"/>
        <end position="511"/>
    </location>
</feature>
<comment type="caution">
    <text evidence="8">The sequence shown here is derived from an EMBL/GenBank/DDBJ whole genome shotgun (WGS) entry which is preliminary data.</text>
</comment>
<comment type="similarity">
    <text evidence="1">Belongs to the GMC oxidoreductase family.</text>
</comment>
<dbReference type="Pfam" id="PF05199">
    <property type="entry name" value="GMC_oxred_C"/>
    <property type="match status" value="1"/>
</dbReference>
<keyword evidence="4" id="KW-0560">Oxidoreductase</keyword>
<dbReference type="Proteomes" id="UP001500200">
    <property type="component" value="Unassembled WGS sequence"/>
</dbReference>
<dbReference type="EMBL" id="BAABKK010000031">
    <property type="protein sequence ID" value="GAA5200081.1"/>
    <property type="molecule type" value="Genomic_DNA"/>
</dbReference>
<dbReference type="Pfam" id="PF13450">
    <property type="entry name" value="NAD_binding_8"/>
    <property type="match status" value="1"/>
</dbReference>
<dbReference type="InterPro" id="IPR036188">
    <property type="entry name" value="FAD/NAD-bd_sf"/>
</dbReference>
<evidence type="ECO:0000256" key="4">
    <source>
        <dbReference type="ARBA" id="ARBA00023002"/>
    </source>
</evidence>
<reference evidence="9" key="1">
    <citation type="journal article" date="2019" name="Int. J. Syst. Evol. Microbiol.">
        <title>The Global Catalogue of Microorganisms (GCM) 10K type strain sequencing project: providing services to taxonomists for standard genome sequencing and annotation.</title>
        <authorList>
            <consortium name="The Broad Institute Genomics Platform"/>
            <consortium name="The Broad Institute Genome Sequencing Center for Infectious Disease"/>
            <person name="Wu L."/>
            <person name="Ma J."/>
        </authorList>
    </citation>
    <scope>NUCLEOTIDE SEQUENCE [LARGE SCALE GENOMIC DNA]</scope>
    <source>
        <strain evidence="9">JCM 18514</strain>
    </source>
</reference>
<dbReference type="PROSITE" id="PS00221">
    <property type="entry name" value="MIP"/>
    <property type="match status" value="1"/>
</dbReference>
<dbReference type="InterPro" id="IPR000172">
    <property type="entry name" value="GMC_OxRdtase_N"/>
</dbReference>
<name>A0ABP9SSW6_9MICC</name>
<dbReference type="InterPro" id="IPR022357">
    <property type="entry name" value="MIP_CS"/>
</dbReference>
<dbReference type="Gene3D" id="3.50.50.60">
    <property type="entry name" value="FAD/NAD(P)-binding domain"/>
    <property type="match status" value="2"/>
</dbReference>
<evidence type="ECO:0000259" key="6">
    <source>
        <dbReference type="Pfam" id="PF00732"/>
    </source>
</evidence>
<evidence type="ECO:0000313" key="8">
    <source>
        <dbReference type="EMBL" id="GAA5200081.1"/>
    </source>
</evidence>